<reference evidence="3" key="1">
    <citation type="journal article" date="2021" name="Microbiol. Resour. Announc.">
        <title>LGAAP: Leishmaniinae Genome Assembly and Annotation Pipeline.</title>
        <authorList>
            <person name="Almutairi H."/>
            <person name="Urbaniak M.D."/>
            <person name="Bates M.D."/>
            <person name="Jariyapan N."/>
            <person name="Kwakye-Nuako G."/>
            <person name="Thomaz-Soccol V."/>
            <person name="Al-Salem W.S."/>
            <person name="Dillon R.J."/>
            <person name="Bates P.A."/>
            <person name="Gatherer D."/>
        </authorList>
    </citation>
    <scope>NUCLEOTIDE SEQUENCE [LARGE SCALE GENOMIC DNA]</scope>
</reference>
<accession>A0A836GVK0</accession>
<feature type="compositionally biased region" description="Basic and acidic residues" evidence="1">
    <location>
        <begin position="266"/>
        <end position="275"/>
    </location>
</feature>
<sequence length="413" mass="44090">MSGFWSFRESGADSAAVAGSAKGRRQLDLAVTQVLPVGVEFKRATLSTAHEDAHARFWMRAFPCAEAAGWIGGGDCAPVKKLVRQGDRSSSQSTSAEADDAVAVEEGGTNAHLVDRDEVIDAVQRKWWEALKADVRPGSLLPSASTAPAKVSTPDSETMDLVQDLLSHASGSAPSKAAARLHDSALLPCKVRLSERKKQRACLGRSPASDAQMISRKCSENTASCGFRSTVPRGPLLHTEQLARLRERRGSTTAVQHSEGGLGKSKTGDCSHHDQGGAAKGSIVASHLSLRPEGECSVEGKTSTGISTFATLDAQGEVLLPSEVLQGVLRTHTKGLTLSSTTATGVEAVRRREELLLLRHYFASWLAAASQRHNQQCATSYHCFLMQCIDETLGSTASRVKEEGIHDHGRSVF</sequence>
<protein>
    <submittedName>
        <fullName evidence="2">Uncharacterized protein</fullName>
    </submittedName>
</protein>
<proteinExistence type="predicted"/>
<dbReference type="AlphaFoldDB" id="A0A836GVK0"/>
<comment type="caution">
    <text evidence="2">The sequence shown here is derived from an EMBL/GenBank/DDBJ whole genome shotgun (WGS) entry which is preliminary data.</text>
</comment>
<dbReference type="Proteomes" id="UP000674143">
    <property type="component" value="Unassembled WGS sequence"/>
</dbReference>
<dbReference type="EMBL" id="JAFHLR010000030">
    <property type="protein sequence ID" value="KAG5472680.1"/>
    <property type="molecule type" value="Genomic_DNA"/>
</dbReference>
<keyword evidence="3" id="KW-1185">Reference proteome</keyword>
<evidence type="ECO:0000313" key="3">
    <source>
        <dbReference type="Proteomes" id="UP000674143"/>
    </source>
</evidence>
<gene>
    <name evidence="2" type="ORF">LSCM4_02002</name>
</gene>
<organism evidence="2 3">
    <name type="scientific">Leishmania orientalis</name>
    <dbReference type="NCBI Taxonomy" id="2249476"/>
    <lineage>
        <taxon>Eukaryota</taxon>
        <taxon>Discoba</taxon>
        <taxon>Euglenozoa</taxon>
        <taxon>Kinetoplastea</taxon>
        <taxon>Metakinetoplastina</taxon>
        <taxon>Trypanosomatida</taxon>
        <taxon>Trypanosomatidae</taxon>
        <taxon>Leishmaniinae</taxon>
        <taxon>Leishmania</taxon>
    </lineage>
</organism>
<evidence type="ECO:0000256" key="1">
    <source>
        <dbReference type="SAM" id="MobiDB-lite"/>
    </source>
</evidence>
<reference evidence="3" key="2">
    <citation type="journal article" date="2021" name="Sci. Data">
        <title>Chromosome-scale genome sequencing, assembly and annotation of six genomes from subfamily Leishmaniinae.</title>
        <authorList>
            <person name="Almutairi H."/>
            <person name="Urbaniak M.D."/>
            <person name="Bates M.D."/>
            <person name="Jariyapan N."/>
            <person name="Kwakye-Nuako G."/>
            <person name="Thomaz Soccol V."/>
            <person name="Al-Salem W.S."/>
            <person name="Dillon R.J."/>
            <person name="Bates P.A."/>
            <person name="Gatherer D."/>
        </authorList>
    </citation>
    <scope>NUCLEOTIDE SEQUENCE [LARGE SCALE GENOMIC DNA]</scope>
</reference>
<feature type="region of interest" description="Disordered" evidence="1">
    <location>
        <begin position="248"/>
        <end position="278"/>
    </location>
</feature>
<evidence type="ECO:0000313" key="2">
    <source>
        <dbReference type="EMBL" id="KAG5472680.1"/>
    </source>
</evidence>
<dbReference type="KEGG" id="loi:92357973"/>
<dbReference type="RefSeq" id="XP_067061076.1">
    <property type="nucleotide sequence ID" value="XM_067204039.1"/>
</dbReference>
<name>A0A836GVK0_9TRYP</name>
<dbReference type="GeneID" id="92357973"/>